<reference evidence="5 6" key="1">
    <citation type="submission" date="2015-02" db="EMBL/GenBank/DDBJ databases">
        <authorList>
            <person name="Ju K.-S."/>
            <person name="Doroghazi J.R."/>
            <person name="Metcalf W."/>
        </authorList>
    </citation>
    <scope>NUCLEOTIDE SEQUENCE [LARGE SCALE GENOMIC DNA]</scope>
    <source>
        <strain evidence="5 6">NRRL B-16140</strain>
    </source>
</reference>
<evidence type="ECO:0000256" key="2">
    <source>
        <dbReference type="ARBA" id="ARBA00022801"/>
    </source>
</evidence>
<dbReference type="PANTHER" id="PTHR42732:SF1">
    <property type="entry name" value="BETA-MANNOSIDASE"/>
    <property type="match status" value="1"/>
</dbReference>
<keyword evidence="3" id="KW-0326">Glycosidase</keyword>
<evidence type="ECO:0000256" key="3">
    <source>
        <dbReference type="ARBA" id="ARBA00023295"/>
    </source>
</evidence>
<evidence type="ECO:0000313" key="5">
    <source>
        <dbReference type="EMBL" id="KJK33551.1"/>
    </source>
</evidence>
<dbReference type="InterPro" id="IPR036156">
    <property type="entry name" value="Beta-gal/glucu_dom_sf"/>
</dbReference>
<dbReference type="PANTHER" id="PTHR42732">
    <property type="entry name" value="BETA-GALACTOSIDASE"/>
    <property type="match status" value="1"/>
</dbReference>
<dbReference type="AlphaFoldDB" id="A0A0F0GE45"/>
<comment type="caution">
    <text evidence="5">The sequence shown here is derived from an EMBL/GenBank/DDBJ whole genome shotgun (WGS) entry which is preliminary data.</text>
</comment>
<evidence type="ECO:0000259" key="4">
    <source>
        <dbReference type="Pfam" id="PF00703"/>
    </source>
</evidence>
<dbReference type="SUPFAM" id="SSF49303">
    <property type="entry name" value="beta-Galactosidase/glucuronidase domain"/>
    <property type="match status" value="1"/>
</dbReference>
<dbReference type="Gene3D" id="2.60.40.10">
    <property type="entry name" value="Immunoglobulins"/>
    <property type="match status" value="1"/>
</dbReference>
<proteinExistence type="inferred from homology"/>
<dbReference type="EMBL" id="JYJG01000523">
    <property type="protein sequence ID" value="KJK33551.1"/>
    <property type="molecule type" value="Genomic_DNA"/>
</dbReference>
<dbReference type="RefSeq" id="WP_045318099.1">
    <property type="nucleotide sequence ID" value="NZ_JYJG01000523.1"/>
</dbReference>
<gene>
    <name evidence="5" type="ORF">UK23_45615</name>
</gene>
<protein>
    <submittedName>
        <fullName evidence="5">Beta-galactosidase</fullName>
    </submittedName>
</protein>
<evidence type="ECO:0000256" key="1">
    <source>
        <dbReference type="ARBA" id="ARBA00007401"/>
    </source>
</evidence>
<dbReference type="Gene3D" id="2.60.120.260">
    <property type="entry name" value="Galactose-binding domain-like"/>
    <property type="match status" value="1"/>
</dbReference>
<keyword evidence="2" id="KW-0378">Hydrolase</keyword>
<dbReference type="PATRIC" id="fig|68170.10.peg.2556"/>
<dbReference type="InterPro" id="IPR013783">
    <property type="entry name" value="Ig-like_fold"/>
</dbReference>
<feature type="non-terminal residue" evidence="5">
    <location>
        <position position="1"/>
    </location>
</feature>
<dbReference type="SUPFAM" id="SSF49785">
    <property type="entry name" value="Galactose-binding domain-like"/>
    <property type="match status" value="1"/>
</dbReference>
<name>A0A0F0GE45_LENAE</name>
<keyword evidence="6" id="KW-1185">Reference proteome</keyword>
<feature type="non-terminal residue" evidence="5">
    <location>
        <position position="217"/>
    </location>
</feature>
<comment type="similarity">
    <text evidence="1">Belongs to the glycosyl hydrolase 2 family.</text>
</comment>
<dbReference type="Proteomes" id="UP000033393">
    <property type="component" value="Unassembled WGS sequence"/>
</dbReference>
<dbReference type="GO" id="GO:0005975">
    <property type="term" value="P:carbohydrate metabolic process"/>
    <property type="evidence" value="ECO:0007669"/>
    <property type="project" value="InterPro"/>
</dbReference>
<sequence>PSMAGKKVSIEFDGVYMDSEVYLNGTLLGRHPYGYTGFALDLSSRVHTDGTPDVLAVKVRNQVPSSRWYSGSGIYRDVRLVVTEPAHVTRQGVQVTTPDLANTIKSGYATMRVATTAVSEQSDVQADVVSTVKDARGQVVGTGTAHTALTSQPRTASVDVRIDRPALWSVDRPELYTVDTEVRVGGRVVDTVSTRTGLRYFAFDPNSGFSLNGVEMK</sequence>
<dbReference type="InterPro" id="IPR051913">
    <property type="entry name" value="GH2_Domain-Containing"/>
</dbReference>
<organism evidence="5 6">
    <name type="scientific">Lentzea aerocolonigenes</name>
    <name type="common">Lechevalieria aerocolonigenes</name>
    <name type="synonym">Saccharothrix aerocolonigenes</name>
    <dbReference type="NCBI Taxonomy" id="68170"/>
    <lineage>
        <taxon>Bacteria</taxon>
        <taxon>Bacillati</taxon>
        <taxon>Actinomycetota</taxon>
        <taxon>Actinomycetes</taxon>
        <taxon>Pseudonocardiales</taxon>
        <taxon>Pseudonocardiaceae</taxon>
        <taxon>Lentzea</taxon>
    </lineage>
</organism>
<accession>A0A0F0GE45</accession>
<dbReference type="GO" id="GO:0004553">
    <property type="term" value="F:hydrolase activity, hydrolyzing O-glycosyl compounds"/>
    <property type="evidence" value="ECO:0007669"/>
    <property type="project" value="InterPro"/>
</dbReference>
<dbReference type="InterPro" id="IPR008979">
    <property type="entry name" value="Galactose-bd-like_sf"/>
</dbReference>
<dbReference type="InterPro" id="IPR006102">
    <property type="entry name" value="Ig-like_GH2"/>
</dbReference>
<dbReference type="Pfam" id="PF00703">
    <property type="entry name" value="Glyco_hydro_2"/>
    <property type="match status" value="1"/>
</dbReference>
<evidence type="ECO:0000313" key="6">
    <source>
        <dbReference type="Proteomes" id="UP000033393"/>
    </source>
</evidence>
<feature type="domain" description="Glycoside hydrolase family 2 immunoglobulin-like beta-sandwich" evidence="4">
    <location>
        <begin position="96"/>
        <end position="199"/>
    </location>
</feature>